<dbReference type="RefSeq" id="WP_134174140.1">
    <property type="nucleotide sequence ID" value="NZ_SODI01000001.1"/>
</dbReference>
<dbReference type="PROSITE" id="PS51257">
    <property type="entry name" value="PROKAR_LIPOPROTEIN"/>
    <property type="match status" value="1"/>
</dbReference>
<feature type="chain" id="PRO_5038711260" description="IPT/TIG domain-containing protein" evidence="2">
    <location>
        <begin position="34"/>
        <end position="330"/>
    </location>
</feature>
<evidence type="ECO:0000313" key="4">
    <source>
        <dbReference type="Proteomes" id="UP000298218"/>
    </source>
</evidence>
<feature type="compositionally biased region" description="Polar residues" evidence="1">
    <location>
        <begin position="281"/>
        <end position="302"/>
    </location>
</feature>
<evidence type="ECO:0000256" key="1">
    <source>
        <dbReference type="SAM" id="MobiDB-lite"/>
    </source>
</evidence>
<dbReference type="EMBL" id="SOHQ01000028">
    <property type="protein sequence ID" value="TFD78562.1"/>
    <property type="molecule type" value="Genomic_DNA"/>
</dbReference>
<dbReference type="GO" id="GO:0005975">
    <property type="term" value="P:carbohydrate metabolic process"/>
    <property type="evidence" value="ECO:0007669"/>
    <property type="project" value="UniProtKB-ARBA"/>
</dbReference>
<dbReference type="InterPro" id="IPR013783">
    <property type="entry name" value="Ig-like_fold"/>
</dbReference>
<evidence type="ECO:0000313" key="3">
    <source>
        <dbReference type="EMBL" id="TFD78562.1"/>
    </source>
</evidence>
<feature type="signal peptide" evidence="2">
    <location>
        <begin position="1"/>
        <end position="33"/>
    </location>
</feature>
<proteinExistence type="predicted"/>
<protein>
    <recommendedName>
        <fullName evidence="5">IPT/TIG domain-containing protein</fullName>
    </recommendedName>
</protein>
<keyword evidence="4" id="KW-1185">Reference proteome</keyword>
<feature type="compositionally biased region" description="Polar residues" evidence="1">
    <location>
        <begin position="321"/>
        <end position="330"/>
    </location>
</feature>
<dbReference type="InterPro" id="IPR006311">
    <property type="entry name" value="TAT_signal"/>
</dbReference>
<feature type="region of interest" description="Disordered" evidence="1">
    <location>
        <begin position="27"/>
        <end position="86"/>
    </location>
</feature>
<dbReference type="Gene3D" id="2.60.40.10">
    <property type="entry name" value="Immunoglobulins"/>
    <property type="match status" value="1"/>
</dbReference>
<feature type="compositionally biased region" description="Low complexity" evidence="1">
    <location>
        <begin position="303"/>
        <end position="317"/>
    </location>
</feature>
<dbReference type="AlphaFoldDB" id="A0A4Y8KPA7"/>
<gene>
    <name evidence="3" type="ORF">E3T53_10295</name>
</gene>
<name>A0A4Y8KPA7_9MICO</name>
<organism evidence="3 4">
    <name type="scientific">Cryobacterium psychrophilum</name>
    <dbReference type="NCBI Taxonomy" id="41988"/>
    <lineage>
        <taxon>Bacteria</taxon>
        <taxon>Bacillati</taxon>
        <taxon>Actinomycetota</taxon>
        <taxon>Actinomycetes</taxon>
        <taxon>Micrococcales</taxon>
        <taxon>Microbacteriaceae</taxon>
        <taxon>Cryobacterium</taxon>
    </lineage>
</organism>
<accession>A0A4Y8KPA7</accession>
<reference evidence="3 4" key="1">
    <citation type="submission" date="2019-03" db="EMBL/GenBank/DDBJ databases">
        <title>Genomics of glacier-inhabiting Cryobacterium strains.</title>
        <authorList>
            <person name="Liu Q."/>
            <person name="Xin Y.-H."/>
        </authorList>
    </citation>
    <scope>NUCLEOTIDE SEQUENCE [LARGE SCALE GENOMIC DNA]</scope>
    <source>
        <strain evidence="3 4">CGMCC 1.4292</strain>
    </source>
</reference>
<evidence type="ECO:0000256" key="2">
    <source>
        <dbReference type="SAM" id="SignalP"/>
    </source>
</evidence>
<sequence>MSTNFGRRACLLTVAAGAALLAACAGSPAGAPAGSTTGSSSADPGADSAEQLPGPISPDDPGADVAAPPSWLPIGPAGPADPAPDMWYSRLQNKDCPGLADLNPDTSQLWTAAFTLCAAVVSQDAGDWQVGAEQLAAVSRPGPSDCLERATYDTLTALVAFRTTHPGTRINPASPQTLACALELTGLSTLGGTQTDTGPVCTSGGASIRLLGRLVSVTTVTVGARSVPAEQQAENTVFFVAPPADAPGTVSVTVGDAAGRFPGSATLQYTSDSGLAVDGPCSSSGTSPDAPSNPDQPSDTNMNTDPPSSTNPDPSSDAPVGTSTSSAGWG</sequence>
<dbReference type="PROSITE" id="PS51318">
    <property type="entry name" value="TAT"/>
    <property type="match status" value="1"/>
</dbReference>
<dbReference type="Proteomes" id="UP000298218">
    <property type="component" value="Unassembled WGS sequence"/>
</dbReference>
<evidence type="ECO:0008006" key="5">
    <source>
        <dbReference type="Google" id="ProtNLM"/>
    </source>
</evidence>
<feature type="compositionally biased region" description="Low complexity" evidence="1">
    <location>
        <begin position="27"/>
        <end position="49"/>
    </location>
</feature>
<feature type="region of interest" description="Disordered" evidence="1">
    <location>
        <begin position="271"/>
        <end position="330"/>
    </location>
</feature>
<keyword evidence="2" id="KW-0732">Signal</keyword>
<comment type="caution">
    <text evidence="3">The sequence shown here is derived from an EMBL/GenBank/DDBJ whole genome shotgun (WGS) entry which is preliminary data.</text>
</comment>
<feature type="compositionally biased region" description="Low complexity" evidence="1">
    <location>
        <begin position="59"/>
        <end position="85"/>
    </location>
</feature>